<evidence type="ECO:0000256" key="3">
    <source>
        <dbReference type="ARBA" id="ARBA00022854"/>
    </source>
</evidence>
<keyword evidence="5" id="KW-0812">Transmembrane</keyword>
<evidence type="ECO:0000313" key="7">
    <source>
        <dbReference type="Proteomes" id="UP001159042"/>
    </source>
</evidence>
<evidence type="ECO:0000256" key="5">
    <source>
        <dbReference type="SAM" id="Phobius"/>
    </source>
</evidence>
<dbReference type="SUPFAM" id="SSF57048">
    <property type="entry name" value="Gurmarin-like"/>
    <property type="match status" value="1"/>
</dbReference>
<feature type="transmembrane region" description="Helical" evidence="5">
    <location>
        <begin position="122"/>
        <end position="141"/>
    </location>
</feature>
<keyword evidence="1" id="KW-0929">Antimicrobial</keyword>
<keyword evidence="7" id="KW-1185">Reference proteome</keyword>
<accession>A0AAV8W469</accession>
<evidence type="ECO:0000256" key="2">
    <source>
        <dbReference type="ARBA" id="ARBA00022577"/>
    </source>
</evidence>
<keyword evidence="5" id="KW-0472">Membrane</keyword>
<evidence type="ECO:0000256" key="1">
    <source>
        <dbReference type="ARBA" id="ARBA00022529"/>
    </source>
</evidence>
<keyword evidence="2" id="KW-0295">Fungicide</keyword>
<sequence length="229" mass="25645">MLKQCDRRLPDKKSTIAIILTEIYNNKKKLPYSGFEPRQTCKTSRGSILDPSHACECSVRQYSMKSSKSGIATPLSHFTPIQNHGVVLLPVRGVEAAGIKKAEKLFPPESEVDGYRHLKMKFFNVFFIVIFALVALQQTAYACIADRNGCQPDGRQGNCCSGYCHKQPGWVAGCSNWNGLSSKTQYSRHRKIKLIFAIQKLNGNFGVRIFLPQLKLNDVESLAVENSFL</sequence>
<dbReference type="InterPro" id="IPR009101">
    <property type="entry name" value="Gurmarin/antifun_pep"/>
</dbReference>
<dbReference type="PROSITE" id="PS60011">
    <property type="entry name" value="PLANT_C6_AMP"/>
    <property type="match status" value="1"/>
</dbReference>
<proteinExistence type="predicted"/>
<dbReference type="InterPro" id="IPR013006">
    <property type="entry name" value="Antimicrobial_C6_CS"/>
</dbReference>
<name>A0AAV8W469_9CUCU</name>
<dbReference type="AlphaFoldDB" id="A0AAV8W469"/>
<keyword evidence="5" id="KW-1133">Transmembrane helix</keyword>
<evidence type="ECO:0000256" key="4">
    <source>
        <dbReference type="ARBA" id="ARBA00023157"/>
    </source>
</evidence>
<dbReference type="Proteomes" id="UP001159042">
    <property type="component" value="Unassembled WGS sequence"/>
</dbReference>
<dbReference type="GO" id="GO:0050832">
    <property type="term" value="P:defense response to fungus"/>
    <property type="evidence" value="ECO:0007669"/>
    <property type="project" value="UniProtKB-KW"/>
</dbReference>
<gene>
    <name evidence="6" type="ORF">NQ315_002970</name>
</gene>
<reference evidence="6 7" key="1">
    <citation type="journal article" date="2023" name="Insect Mol. Biol.">
        <title>Genome sequencing provides insights into the evolution of gene families encoding plant cell wall-degrading enzymes in longhorned beetles.</title>
        <authorList>
            <person name="Shin N.R."/>
            <person name="Okamura Y."/>
            <person name="Kirsch R."/>
            <person name="Pauchet Y."/>
        </authorList>
    </citation>
    <scope>NUCLEOTIDE SEQUENCE [LARGE SCALE GENOMIC DNA]</scope>
    <source>
        <strain evidence="6">EAD_L_NR</strain>
    </source>
</reference>
<dbReference type="GO" id="GO:0031640">
    <property type="term" value="P:killing of cells of another organism"/>
    <property type="evidence" value="ECO:0007669"/>
    <property type="project" value="UniProtKB-KW"/>
</dbReference>
<organism evidence="6 7">
    <name type="scientific">Exocentrus adspersus</name>
    <dbReference type="NCBI Taxonomy" id="1586481"/>
    <lineage>
        <taxon>Eukaryota</taxon>
        <taxon>Metazoa</taxon>
        <taxon>Ecdysozoa</taxon>
        <taxon>Arthropoda</taxon>
        <taxon>Hexapoda</taxon>
        <taxon>Insecta</taxon>
        <taxon>Pterygota</taxon>
        <taxon>Neoptera</taxon>
        <taxon>Endopterygota</taxon>
        <taxon>Coleoptera</taxon>
        <taxon>Polyphaga</taxon>
        <taxon>Cucujiformia</taxon>
        <taxon>Chrysomeloidea</taxon>
        <taxon>Cerambycidae</taxon>
        <taxon>Lamiinae</taxon>
        <taxon>Acanthocinini</taxon>
        <taxon>Exocentrus</taxon>
    </lineage>
</organism>
<comment type="caution">
    <text evidence="6">The sequence shown here is derived from an EMBL/GenBank/DDBJ whole genome shotgun (WGS) entry which is preliminary data.</text>
</comment>
<protein>
    <submittedName>
        <fullName evidence="6">Uncharacterized protein</fullName>
    </submittedName>
</protein>
<keyword evidence="4" id="KW-1015">Disulfide bond</keyword>
<dbReference type="EMBL" id="JANEYG010000010">
    <property type="protein sequence ID" value="KAJ8921355.1"/>
    <property type="molecule type" value="Genomic_DNA"/>
</dbReference>
<evidence type="ECO:0000313" key="6">
    <source>
        <dbReference type="EMBL" id="KAJ8921355.1"/>
    </source>
</evidence>
<keyword evidence="3" id="KW-0960">Knottin</keyword>